<dbReference type="SUPFAM" id="SSF51695">
    <property type="entry name" value="PLC-like phosphodiesterases"/>
    <property type="match status" value="1"/>
</dbReference>
<dbReference type="EMBL" id="BAAAUV010000021">
    <property type="protein sequence ID" value="GAA3230689.1"/>
    <property type="molecule type" value="Genomic_DNA"/>
</dbReference>
<accession>A0ABP6QH98</accession>
<reference evidence="2" key="1">
    <citation type="journal article" date="2019" name="Int. J. Syst. Evol. Microbiol.">
        <title>The Global Catalogue of Microorganisms (GCM) 10K type strain sequencing project: providing services to taxonomists for standard genome sequencing and annotation.</title>
        <authorList>
            <consortium name="The Broad Institute Genomics Platform"/>
            <consortium name="The Broad Institute Genome Sequencing Center for Infectious Disease"/>
            <person name="Wu L."/>
            <person name="Ma J."/>
        </authorList>
    </citation>
    <scope>NUCLEOTIDE SEQUENCE [LARGE SCALE GENOMIC DNA]</scope>
    <source>
        <strain evidence="2">JCM 9377</strain>
    </source>
</reference>
<comment type="caution">
    <text evidence="1">The sequence shown here is derived from an EMBL/GenBank/DDBJ whole genome shotgun (WGS) entry which is preliminary data.</text>
</comment>
<protein>
    <recommendedName>
        <fullName evidence="3">Glycerophosphoryl diester phosphodiesterase</fullName>
    </recommendedName>
</protein>
<dbReference type="PANTHER" id="PTHR46211:SF1">
    <property type="entry name" value="GLYCEROPHOSPHODIESTER PHOSPHODIESTERASE, CYTOPLASMIC"/>
    <property type="match status" value="1"/>
</dbReference>
<dbReference type="Gene3D" id="3.20.20.190">
    <property type="entry name" value="Phosphatidylinositol (PI) phosphodiesterase"/>
    <property type="match status" value="1"/>
</dbReference>
<sequence>MALVSAHRRDSDDEPTALARALSTGAEYVELDIRRGPAGDLLVSHDRLTGIPRTGVLDALKLLQGRAKAHLDLKEEGHELTVVEMTEEIMGPGNYVVTTKSPRSIRTIKDARPEVHCALSVGRSFWERGFVSDIGPVNRIRACGADWVALNYRLAGLGVLDRCAKAGFPAMLWTINDLPTIRRYIHDPRVAVLITDRPAEALALRLSTRG</sequence>
<proteinExistence type="predicted"/>
<dbReference type="CDD" id="cd08556">
    <property type="entry name" value="GDPD"/>
    <property type="match status" value="1"/>
</dbReference>
<dbReference type="RefSeq" id="WP_344835310.1">
    <property type="nucleotide sequence ID" value="NZ_BAAAUV010000021.1"/>
</dbReference>
<name>A0ABP6QH98_9ACTN</name>
<evidence type="ECO:0008006" key="3">
    <source>
        <dbReference type="Google" id="ProtNLM"/>
    </source>
</evidence>
<organism evidence="1 2">
    <name type="scientific">Actinocorallia longicatena</name>
    <dbReference type="NCBI Taxonomy" id="111803"/>
    <lineage>
        <taxon>Bacteria</taxon>
        <taxon>Bacillati</taxon>
        <taxon>Actinomycetota</taxon>
        <taxon>Actinomycetes</taxon>
        <taxon>Streptosporangiales</taxon>
        <taxon>Thermomonosporaceae</taxon>
        <taxon>Actinocorallia</taxon>
    </lineage>
</organism>
<evidence type="ECO:0000313" key="1">
    <source>
        <dbReference type="EMBL" id="GAA3230689.1"/>
    </source>
</evidence>
<keyword evidence="2" id="KW-1185">Reference proteome</keyword>
<dbReference type="PANTHER" id="PTHR46211">
    <property type="entry name" value="GLYCEROPHOSPHORYL DIESTER PHOSPHODIESTERASE"/>
    <property type="match status" value="1"/>
</dbReference>
<gene>
    <name evidence="1" type="ORF">GCM10010468_61320</name>
</gene>
<dbReference type="InterPro" id="IPR017946">
    <property type="entry name" value="PLC-like_Pdiesterase_TIM-brl"/>
</dbReference>
<dbReference type="Proteomes" id="UP001501237">
    <property type="component" value="Unassembled WGS sequence"/>
</dbReference>
<evidence type="ECO:0000313" key="2">
    <source>
        <dbReference type="Proteomes" id="UP001501237"/>
    </source>
</evidence>